<evidence type="ECO:0000256" key="1">
    <source>
        <dbReference type="ARBA" id="ARBA00022884"/>
    </source>
</evidence>
<dbReference type="Pfam" id="PF00076">
    <property type="entry name" value="RRM_1"/>
    <property type="match status" value="1"/>
</dbReference>
<dbReference type="Proteomes" id="UP000038830">
    <property type="component" value="Unassembled WGS sequence"/>
</dbReference>
<evidence type="ECO:0000313" key="5">
    <source>
        <dbReference type="EMBL" id="CEP23266.1"/>
    </source>
</evidence>
<evidence type="ECO:0000256" key="2">
    <source>
        <dbReference type="PROSITE-ProRule" id="PRU00176"/>
    </source>
</evidence>
<feature type="domain" description="RRM" evidence="4">
    <location>
        <begin position="210"/>
        <end position="288"/>
    </location>
</feature>
<feature type="compositionally biased region" description="Basic and acidic residues" evidence="3">
    <location>
        <begin position="1"/>
        <end position="15"/>
    </location>
</feature>
<dbReference type="PANTHER" id="PTHR23236:SF95">
    <property type="entry name" value="NUCLEOLAR PROTEIN 13"/>
    <property type="match status" value="1"/>
</dbReference>
<dbReference type="CDD" id="cd12397">
    <property type="entry name" value="RRM2_Nop13p_fungi"/>
    <property type="match status" value="1"/>
</dbReference>
<protein>
    <recommendedName>
        <fullName evidence="4">RRM domain-containing protein</fullName>
    </recommendedName>
</protein>
<dbReference type="PROSITE" id="PS50102">
    <property type="entry name" value="RRM"/>
    <property type="match status" value="2"/>
</dbReference>
<sequence length="387" mass="43786">MSATEEVHGKKRQLDEIEIDLSQTAPLSKKQKRLLRKGKLDLTKLEQAQKEEAERLIESAKNETEQPEATADEEKAEGIEQEKKKKEKKEPKFGVWIGNMAFDTEKGDVVRFIVSKTAELPEYSTELSDDEPCKVTEKDVARFNLPNQSGSKKIKGFAYVDFNTKNHQLAVIQLSEQQLNGRNLLIKDSKSFAGRPTKEDVELSKNPPSRILFVGNLSFDTTQEMLTDQFQHCGEIVKIRMATFQDTGKCKGFAFIDFKDEEGPTKALKDKSCRKLLSRTLRMEYGEDRSKRTPNHISKDKNGSDDRNNVSRGEEPSSAPPPAHLKTHTERPIRERKVSDQKQTKRRSAHSRADKPDHRQKSSIALATAQRGSAAIVKSTGKKTTFD</sequence>
<dbReference type="InterPro" id="IPR034226">
    <property type="entry name" value="Nop13/Rnp24_RRM2"/>
</dbReference>
<feature type="region of interest" description="Disordered" evidence="3">
    <location>
        <begin position="41"/>
        <end position="85"/>
    </location>
</feature>
<dbReference type="InterPro" id="IPR000504">
    <property type="entry name" value="RRM_dom"/>
</dbReference>
<dbReference type="PANTHER" id="PTHR23236">
    <property type="entry name" value="EUKARYOTIC TRANSLATION INITIATION FACTOR 4B/4H"/>
    <property type="match status" value="1"/>
</dbReference>
<feature type="compositionally biased region" description="Basic and acidic residues" evidence="3">
    <location>
        <begin position="41"/>
        <end position="64"/>
    </location>
</feature>
<gene>
    <name evidence="5" type="ORF">BN1211_3803</name>
</gene>
<dbReference type="GO" id="GO:0003723">
    <property type="term" value="F:RNA binding"/>
    <property type="evidence" value="ECO:0007669"/>
    <property type="project" value="UniProtKB-UniRule"/>
</dbReference>
<dbReference type="GO" id="GO:0005730">
    <property type="term" value="C:nucleolus"/>
    <property type="evidence" value="ECO:0007669"/>
    <property type="project" value="TreeGrafter"/>
</dbReference>
<dbReference type="SMART" id="SM00360">
    <property type="entry name" value="RRM"/>
    <property type="match status" value="2"/>
</dbReference>
<evidence type="ECO:0000256" key="3">
    <source>
        <dbReference type="SAM" id="MobiDB-lite"/>
    </source>
</evidence>
<proteinExistence type="predicted"/>
<dbReference type="SUPFAM" id="SSF54928">
    <property type="entry name" value="RNA-binding domain, RBD"/>
    <property type="match status" value="2"/>
</dbReference>
<dbReference type="InterPro" id="IPR012677">
    <property type="entry name" value="Nucleotide-bd_a/b_plait_sf"/>
</dbReference>
<dbReference type="EMBL" id="CDQK01000004">
    <property type="protein sequence ID" value="CEP23266.1"/>
    <property type="molecule type" value="Genomic_DNA"/>
</dbReference>
<accession>A0A0H5C5K4</accession>
<feature type="region of interest" description="Disordered" evidence="3">
    <location>
        <begin position="284"/>
        <end position="387"/>
    </location>
</feature>
<organism evidence="5 6">
    <name type="scientific">Cyberlindnera jadinii (strain ATCC 18201 / CBS 1600 / BCRC 20928 / JCM 3617 / NBRC 0987 / NRRL Y-1542)</name>
    <name type="common">Torula yeast</name>
    <name type="synonym">Candida utilis</name>
    <dbReference type="NCBI Taxonomy" id="983966"/>
    <lineage>
        <taxon>Eukaryota</taxon>
        <taxon>Fungi</taxon>
        <taxon>Dikarya</taxon>
        <taxon>Ascomycota</taxon>
        <taxon>Saccharomycotina</taxon>
        <taxon>Saccharomycetes</taxon>
        <taxon>Phaffomycetales</taxon>
        <taxon>Phaffomycetaceae</taxon>
        <taxon>Cyberlindnera</taxon>
    </lineage>
</organism>
<evidence type="ECO:0000313" key="6">
    <source>
        <dbReference type="Proteomes" id="UP000038830"/>
    </source>
</evidence>
<feature type="compositionally biased region" description="Basic and acidic residues" evidence="3">
    <location>
        <begin position="284"/>
        <end position="315"/>
    </location>
</feature>
<feature type="compositionally biased region" description="Basic and acidic residues" evidence="3">
    <location>
        <begin position="327"/>
        <end position="343"/>
    </location>
</feature>
<feature type="compositionally biased region" description="Basic and acidic residues" evidence="3">
    <location>
        <begin position="72"/>
        <end position="85"/>
    </location>
</feature>
<feature type="compositionally biased region" description="Basic and acidic residues" evidence="3">
    <location>
        <begin position="351"/>
        <end position="360"/>
    </location>
</feature>
<dbReference type="Gene3D" id="3.30.70.330">
    <property type="match status" value="2"/>
</dbReference>
<name>A0A0H5C5K4_CYBJN</name>
<feature type="region of interest" description="Disordered" evidence="3">
    <location>
        <begin position="1"/>
        <end position="22"/>
    </location>
</feature>
<feature type="domain" description="RRM" evidence="4">
    <location>
        <begin position="93"/>
        <end position="191"/>
    </location>
</feature>
<dbReference type="AlphaFoldDB" id="A0A0H5C5K4"/>
<keyword evidence="1 2" id="KW-0694">RNA-binding</keyword>
<reference evidence="6" key="1">
    <citation type="journal article" date="2015" name="J. Biotechnol.">
        <title>The structure of the Cyberlindnera jadinii genome and its relation to Candida utilis analyzed by the occurrence of single nucleotide polymorphisms.</title>
        <authorList>
            <person name="Rupp O."/>
            <person name="Brinkrolf K."/>
            <person name="Buerth C."/>
            <person name="Kunigo M."/>
            <person name="Schneider J."/>
            <person name="Jaenicke S."/>
            <person name="Goesmann A."/>
            <person name="Puehler A."/>
            <person name="Jaeger K.-E."/>
            <person name="Ernst J.F."/>
        </authorList>
    </citation>
    <scope>NUCLEOTIDE SEQUENCE [LARGE SCALE GENOMIC DNA]</scope>
    <source>
        <strain evidence="6">ATCC 18201 / CBS 1600 / BCRC 20928 / JCM 3617 / NBRC 0987 / NRRL Y-1542</strain>
    </source>
</reference>
<dbReference type="InterPro" id="IPR035979">
    <property type="entry name" value="RBD_domain_sf"/>
</dbReference>
<evidence type="ECO:0000259" key="4">
    <source>
        <dbReference type="PROSITE" id="PS50102"/>
    </source>
</evidence>